<feature type="region of interest" description="Disordered" evidence="1">
    <location>
        <begin position="283"/>
        <end position="306"/>
    </location>
</feature>
<proteinExistence type="predicted"/>
<protein>
    <recommendedName>
        <fullName evidence="4">Peroxin/Ferlin domain-containing protein</fullName>
    </recommendedName>
</protein>
<organism evidence="2 3">
    <name type="scientific">Elsinoe australis</name>
    <dbReference type="NCBI Taxonomy" id="40998"/>
    <lineage>
        <taxon>Eukaryota</taxon>
        <taxon>Fungi</taxon>
        <taxon>Dikarya</taxon>
        <taxon>Ascomycota</taxon>
        <taxon>Pezizomycotina</taxon>
        <taxon>Dothideomycetes</taxon>
        <taxon>Dothideomycetidae</taxon>
        <taxon>Myriangiales</taxon>
        <taxon>Elsinoaceae</taxon>
        <taxon>Elsinoe</taxon>
    </lineage>
</organism>
<dbReference type="PANTHER" id="PTHR23250">
    <property type="entry name" value="DYSFERLIN-RELATED"/>
    <property type="match status" value="1"/>
</dbReference>
<feature type="region of interest" description="Disordered" evidence="1">
    <location>
        <begin position="432"/>
        <end position="547"/>
    </location>
</feature>
<evidence type="ECO:0000313" key="3">
    <source>
        <dbReference type="Proteomes" id="UP000308133"/>
    </source>
</evidence>
<dbReference type="InterPro" id="IPR051513">
    <property type="entry name" value="Tectonin_beta-prop"/>
</dbReference>
<feature type="region of interest" description="Disordered" evidence="1">
    <location>
        <begin position="1"/>
        <end position="115"/>
    </location>
</feature>
<evidence type="ECO:0008006" key="4">
    <source>
        <dbReference type="Google" id="ProtNLM"/>
    </source>
</evidence>
<dbReference type="PANTHER" id="PTHR23250:SF1">
    <property type="entry name" value="TECTONIN BETA-PROPELLER REPEAT-CONTAINING PROTEIN 1"/>
    <property type="match status" value="1"/>
</dbReference>
<feature type="compositionally biased region" description="Basic and acidic residues" evidence="1">
    <location>
        <begin position="86"/>
        <end position="101"/>
    </location>
</feature>
<evidence type="ECO:0000313" key="2">
    <source>
        <dbReference type="EMBL" id="TKX20736.1"/>
    </source>
</evidence>
<name>A0A4U7AW74_9PEZI</name>
<dbReference type="Proteomes" id="UP000308133">
    <property type="component" value="Unassembled WGS sequence"/>
</dbReference>
<gene>
    <name evidence="2" type="ORF">C1H76_7122</name>
</gene>
<comment type="caution">
    <text evidence="2">The sequence shown here is derived from an EMBL/GenBank/DDBJ whole genome shotgun (WGS) entry which is preliminary data.</text>
</comment>
<feature type="compositionally biased region" description="Polar residues" evidence="1">
    <location>
        <begin position="283"/>
        <end position="294"/>
    </location>
</feature>
<feature type="compositionally biased region" description="Polar residues" evidence="1">
    <location>
        <begin position="1"/>
        <end position="10"/>
    </location>
</feature>
<feature type="compositionally biased region" description="Polar residues" evidence="1">
    <location>
        <begin position="34"/>
        <end position="60"/>
    </location>
</feature>
<feature type="compositionally biased region" description="Basic and acidic residues" evidence="1">
    <location>
        <begin position="458"/>
        <end position="478"/>
    </location>
</feature>
<evidence type="ECO:0000256" key="1">
    <source>
        <dbReference type="SAM" id="MobiDB-lite"/>
    </source>
</evidence>
<accession>A0A4U7AW74</accession>
<reference evidence="2 3" key="1">
    <citation type="submission" date="2018-02" db="EMBL/GenBank/DDBJ databases">
        <title>Draft genome sequences of Elsinoe sp., causing black scab on jojoba.</title>
        <authorList>
            <person name="Stodart B."/>
            <person name="Jeffress S."/>
            <person name="Ash G."/>
            <person name="Arun Chinnappa K."/>
        </authorList>
    </citation>
    <scope>NUCLEOTIDE SEQUENCE [LARGE SCALE GENOMIC DNA]</scope>
    <source>
        <strain evidence="2 3">Hillstone_2</strain>
    </source>
</reference>
<sequence length="547" mass="62921">MSATANSSRPGSIAGSLPPEPREQGIVLLDRTKTQTAEPETSQIGSTPPQGSSADLSNAPSLERNLSRKWTRTSLQHVRTQRKYRRYQEDRMVHKEDEAEHAASTPKGRRQRGKTMVKDFWRGKKIRQTQEEDAIIEVLYENQRGFFTFGVPHFSSKSLLNFDPKSWTNARMRGSPVNITNAQVPDPNWEWAWKSWYVDMSRDVDEDGWEYSLAFYGCPWHGNHPWFHSFVRRRRWLRKRVRKHAHHKHGQVASQKHIADAHMLTPEYFTIHPTKTRSIDDTQAGSIDLSSSGHLRSPAGEEDDQDADEIHDIASLLMLLKRATIDREKIVLIRSFLENADEELYYLEEEMPHIMSMLMFQNSRRELLQMLMDDLATVSAHREEHKAEDKKEGDREAKLINNLLKATDAADKQVKRLEYWSDIRTMVREGRTATAVDGSEWSREKWQGIDTSGPLSNDHSDAKEPGKPAEEVQKEMQILEKTSTRGSEPDVPEIQRAREANKKAAEKKEHEDDKSEELPAIFSSSEEYRTAEETPISLDKGKGKEKA</sequence>
<feature type="compositionally biased region" description="Basic and acidic residues" evidence="1">
    <location>
        <begin position="493"/>
        <end position="517"/>
    </location>
</feature>
<dbReference type="EMBL" id="PTQR01000086">
    <property type="protein sequence ID" value="TKX20736.1"/>
    <property type="molecule type" value="Genomic_DNA"/>
</dbReference>
<dbReference type="AlphaFoldDB" id="A0A4U7AW74"/>